<dbReference type="OrthoDB" id="408973at2759"/>
<dbReference type="InterPro" id="IPR029068">
    <property type="entry name" value="Glyas_Bleomycin-R_OHBP_Dase"/>
</dbReference>
<keyword evidence="3" id="KW-0223">Dioxygenase</keyword>
<feature type="compositionally biased region" description="Gly residues" evidence="1">
    <location>
        <begin position="331"/>
        <end position="342"/>
    </location>
</feature>
<comment type="caution">
    <text evidence="3">The sequence shown here is derived from an EMBL/GenBank/DDBJ whole genome shotgun (WGS) entry which is preliminary data.</text>
</comment>
<organism evidence="3 4">
    <name type="scientific">Chrysochromulina tobinii</name>
    <dbReference type="NCBI Taxonomy" id="1460289"/>
    <lineage>
        <taxon>Eukaryota</taxon>
        <taxon>Haptista</taxon>
        <taxon>Haptophyta</taxon>
        <taxon>Prymnesiophyceae</taxon>
        <taxon>Prymnesiales</taxon>
        <taxon>Chrysochromulinaceae</taxon>
        <taxon>Chrysochromulina</taxon>
    </lineage>
</organism>
<evidence type="ECO:0000313" key="3">
    <source>
        <dbReference type="EMBL" id="KOO26626.1"/>
    </source>
</evidence>
<protein>
    <submittedName>
        <fullName evidence="3">Glyoxalase bleomycin resistance dioxygenase superfamily protein</fullName>
    </submittedName>
</protein>
<dbReference type="Proteomes" id="UP000037460">
    <property type="component" value="Unassembled WGS sequence"/>
</dbReference>
<dbReference type="Gene3D" id="3.90.79.10">
    <property type="entry name" value="Nucleoside Triphosphate Pyrophosphohydrolase"/>
    <property type="match status" value="1"/>
</dbReference>
<dbReference type="InterPro" id="IPR025870">
    <property type="entry name" value="Glyoxalase-like_dom"/>
</dbReference>
<feature type="region of interest" description="Disordered" evidence="1">
    <location>
        <begin position="319"/>
        <end position="342"/>
    </location>
</feature>
<dbReference type="GO" id="GO:0051213">
    <property type="term" value="F:dioxygenase activity"/>
    <property type="evidence" value="ECO:0007669"/>
    <property type="project" value="UniProtKB-KW"/>
</dbReference>
<dbReference type="PANTHER" id="PTHR40265">
    <property type="entry name" value="BLL2707 PROTEIN"/>
    <property type="match status" value="1"/>
</dbReference>
<gene>
    <name evidence="3" type="ORF">Ctob_002921</name>
</gene>
<keyword evidence="4" id="KW-1185">Reference proteome</keyword>
<keyword evidence="3" id="KW-0560">Oxidoreductase</keyword>
<dbReference type="Pfam" id="PF13468">
    <property type="entry name" value="Glyoxalase_3"/>
    <property type="match status" value="1"/>
</dbReference>
<evidence type="ECO:0000256" key="1">
    <source>
        <dbReference type="SAM" id="MobiDB-lite"/>
    </source>
</evidence>
<evidence type="ECO:0000259" key="2">
    <source>
        <dbReference type="Pfam" id="PF13468"/>
    </source>
</evidence>
<dbReference type="PANTHER" id="PTHR40265:SF1">
    <property type="entry name" value="GLYOXALASE-LIKE DOMAIN-CONTAINING PROTEIN"/>
    <property type="match status" value="1"/>
</dbReference>
<proteinExistence type="predicted"/>
<name>A0A0M0JJ57_9EUKA</name>
<evidence type="ECO:0000313" key="4">
    <source>
        <dbReference type="Proteomes" id="UP000037460"/>
    </source>
</evidence>
<feature type="domain" description="Glyoxalase-like" evidence="2">
    <location>
        <begin position="103"/>
        <end position="304"/>
    </location>
</feature>
<sequence>MKSADGTITSRIEVHAYSCLLSEATGSVIETDEMAPEWFPIDAPPLPKMWADDEHWLPHVLSGMDVVGAFLFKDASTILSKRVEVLPPRRLEVDEQRSRRLCVDHLVYGVPGDLESAIDAFEALTGVRPAVGGVHKGLGTRNALVALGGPDDGSTGGQFGYFEILALDPAQQPERLWMAMDSVMARGEPRLVTWAADRSRAPGLESTSLEASIEAARQLGYDPGEVQHFARATADGATLKWKLAYRHYEESTLPVDGLVPFLIEWDPKSREAGMIPSSTAPRGIELLSLRAEAADPKAAAEALGAVGIDAADLLGDASAGGGTKVATRSGTGRGTGGTLYGR</sequence>
<reference evidence="4" key="1">
    <citation type="journal article" date="2015" name="PLoS Genet.">
        <title>Genome Sequence and Transcriptome Analyses of Chrysochromulina tobin: Metabolic Tools for Enhanced Algal Fitness in the Prominent Order Prymnesiales (Haptophyceae).</title>
        <authorList>
            <person name="Hovde B.T."/>
            <person name="Deodato C.R."/>
            <person name="Hunsperger H.M."/>
            <person name="Ryken S.A."/>
            <person name="Yost W."/>
            <person name="Jha R.K."/>
            <person name="Patterson J."/>
            <person name="Monnat R.J. Jr."/>
            <person name="Barlow S.B."/>
            <person name="Starkenburg S.R."/>
            <person name="Cattolico R.A."/>
        </authorList>
    </citation>
    <scope>NUCLEOTIDE SEQUENCE</scope>
    <source>
        <strain evidence="4">CCMP291</strain>
    </source>
</reference>
<accession>A0A0M0JJ57</accession>
<dbReference type="Gene3D" id="3.10.180.10">
    <property type="entry name" value="2,3-Dihydroxybiphenyl 1,2-Dioxygenase, domain 1"/>
    <property type="match status" value="1"/>
</dbReference>
<dbReference type="AlphaFoldDB" id="A0A0M0JJ57"/>
<dbReference type="EMBL" id="JWZX01002826">
    <property type="protein sequence ID" value="KOO26626.1"/>
    <property type="molecule type" value="Genomic_DNA"/>
</dbReference>